<dbReference type="InterPro" id="IPR024775">
    <property type="entry name" value="DinB-like"/>
</dbReference>
<dbReference type="EMBL" id="SMJU01000004">
    <property type="protein sequence ID" value="TDB66853.1"/>
    <property type="molecule type" value="Genomic_DNA"/>
</dbReference>
<proteinExistence type="predicted"/>
<dbReference type="Proteomes" id="UP000295706">
    <property type="component" value="Unassembled WGS sequence"/>
</dbReference>
<evidence type="ECO:0000313" key="3">
    <source>
        <dbReference type="Proteomes" id="UP000295706"/>
    </source>
</evidence>
<evidence type="ECO:0000259" key="1">
    <source>
        <dbReference type="Pfam" id="PF12867"/>
    </source>
</evidence>
<sequence length="163" mass="19339">MTEKPYNFLWNQFGASINMLENAILACPADVWDTDKKFWYNAFHCLFFLDYYLTRKAEEFIPPAPFTFSEFEDQLPERTYTKAELLEYVNYCRKKCRELVATLTHDTAAEIWTNQSKTMHFSVIELALYNMRHVQHHAAQLNLILRQETNDAPEWVSKTDLIL</sequence>
<dbReference type="InterPro" id="IPR034660">
    <property type="entry name" value="DinB/YfiT-like"/>
</dbReference>
<feature type="domain" description="DinB-like" evidence="1">
    <location>
        <begin position="38"/>
        <end position="141"/>
    </location>
</feature>
<dbReference type="AlphaFoldDB" id="A0A4R4KGM3"/>
<protein>
    <submittedName>
        <fullName evidence="2">DinB family protein</fullName>
    </submittedName>
</protein>
<keyword evidence="3" id="KW-1185">Reference proteome</keyword>
<comment type="caution">
    <text evidence="2">The sequence shown here is derived from an EMBL/GenBank/DDBJ whole genome shotgun (WGS) entry which is preliminary data.</text>
</comment>
<dbReference type="RefSeq" id="WP_132115914.1">
    <property type="nucleotide sequence ID" value="NZ_SMJU01000004.1"/>
</dbReference>
<name>A0A4R4KGM3_9BACT</name>
<accession>A0A4R4KGM3</accession>
<dbReference type="Gene3D" id="1.20.120.450">
    <property type="entry name" value="dinb family like domain"/>
    <property type="match status" value="1"/>
</dbReference>
<dbReference type="SUPFAM" id="SSF109854">
    <property type="entry name" value="DinB/YfiT-like putative metalloenzymes"/>
    <property type="match status" value="1"/>
</dbReference>
<gene>
    <name evidence="2" type="ORF">EZE20_06935</name>
</gene>
<evidence type="ECO:0000313" key="2">
    <source>
        <dbReference type="EMBL" id="TDB66853.1"/>
    </source>
</evidence>
<reference evidence="2 3" key="1">
    <citation type="submission" date="2019-02" db="EMBL/GenBank/DDBJ databases">
        <title>Arundinibacter roseus gen. nov., sp. nov., a new member of the family Cytophagaceae.</title>
        <authorList>
            <person name="Szuroczki S."/>
            <person name="Khayer B."/>
            <person name="Sproer C."/>
            <person name="Toumi M."/>
            <person name="Szabo A."/>
            <person name="Felfoldi T."/>
            <person name="Schumann P."/>
            <person name="Toth E."/>
        </authorList>
    </citation>
    <scope>NUCLEOTIDE SEQUENCE [LARGE SCALE GENOMIC DNA]</scope>
    <source>
        <strain evidence="2 3">DMA-k-7a</strain>
    </source>
</reference>
<dbReference type="Pfam" id="PF12867">
    <property type="entry name" value="DinB_2"/>
    <property type="match status" value="1"/>
</dbReference>
<organism evidence="2 3">
    <name type="scientific">Arundinibacter roseus</name>
    <dbReference type="NCBI Taxonomy" id="2070510"/>
    <lineage>
        <taxon>Bacteria</taxon>
        <taxon>Pseudomonadati</taxon>
        <taxon>Bacteroidota</taxon>
        <taxon>Cytophagia</taxon>
        <taxon>Cytophagales</taxon>
        <taxon>Spirosomataceae</taxon>
        <taxon>Arundinibacter</taxon>
    </lineage>
</organism>
<dbReference type="OrthoDB" id="9799598at2"/>